<evidence type="ECO:0000313" key="1">
    <source>
        <dbReference type="EMBL" id="KAJ7761438.1"/>
    </source>
</evidence>
<dbReference type="EMBL" id="JARKIB010000035">
    <property type="protein sequence ID" value="KAJ7761438.1"/>
    <property type="molecule type" value="Genomic_DNA"/>
</dbReference>
<evidence type="ECO:0000313" key="2">
    <source>
        <dbReference type="Proteomes" id="UP001215598"/>
    </source>
</evidence>
<organism evidence="1 2">
    <name type="scientific">Mycena metata</name>
    <dbReference type="NCBI Taxonomy" id="1033252"/>
    <lineage>
        <taxon>Eukaryota</taxon>
        <taxon>Fungi</taxon>
        <taxon>Dikarya</taxon>
        <taxon>Basidiomycota</taxon>
        <taxon>Agaricomycotina</taxon>
        <taxon>Agaricomycetes</taxon>
        <taxon>Agaricomycetidae</taxon>
        <taxon>Agaricales</taxon>
        <taxon>Marasmiineae</taxon>
        <taxon>Mycenaceae</taxon>
        <taxon>Mycena</taxon>
    </lineage>
</organism>
<name>A0AAD7JC21_9AGAR</name>
<comment type="caution">
    <text evidence="1">The sequence shown here is derived from an EMBL/GenBank/DDBJ whole genome shotgun (WGS) entry which is preliminary data.</text>
</comment>
<protein>
    <submittedName>
        <fullName evidence="1">Uncharacterized protein</fullName>
    </submittedName>
</protein>
<keyword evidence="2" id="KW-1185">Reference proteome</keyword>
<dbReference type="AlphaFoldDB" id="A0AAD7JC21"/>
<gene>
    <name evidence="1" type="ORF">B0H16DRAFT_1456186</name>
</gene>
<dbReference type="Proteomes" id="UP001215598">
    <property type="component" value="Unassembled WGS sequence"/>
</dbReference>
<sequence>MQSPPVLTELAPLGGPVANKPGVRSRGCVGEYTNPKQLRVEDVGGAVNAEGAYGEGNESRAASESERDFFLENSALPWQCFDTQNQFPALLLSKRSQPTAPSARFRISTGHCYKSQLPQTHRINMLPPSTSSLSLARVLAGRHAREVQLRGRRRAPGENRMRVVECQLVLLHPLWRHTSFSGLELGFALDHAAGLHAYQVGVQIPETTALPPINYAMDP</sequence>
<proteinExistence type="predicted"/>
<accession>A0AAD7JC21</accession>
<reference evidence="1" key="1">
    <citation type="submission" date="2023-03" db="EMBL/GenBank/DDBJ databases">
        <title>Massive genome expansion in bonnet fungi (Mycena s.s.) driven by repeated elements and novel gene families across ecological guilds.</title>
        <authorList>
            <consortium name="Lawrence Berkeley National Laboratory"/>
            <person name="Harder C.B."/>
            <person name="Miyauchi S."/>
            <person name="Viragh M."/>
            <person name="Kuo A."/>
            <person name="Thoen E."/>
            <person name="Andreopoulos B."/>
            <person name="Lu D."/>
            <person name="Skrede I."/>
            <person name="Drula E."/>
            <person name="Henrissat B."/>
            <person name="Morin E."/>
            <person name="Kohler A."/>
            <person name="Barry K."/>
            <person name="LaButti K."/>
            <person name="Morin E."/>
            <person name="Salamov A."/>
            <person name="Lipzen A."/>
            <person name="Mereny Z."/>
            <person name="Hegedus B."/>
            <person name="Baldrian P."/>
            <person name="Stursova M."/>
            <person name="Weitz H."/>
            <person name="Taylor A."/>
            <person name="Grigoriev I.V."/>
            <person name="Nagy L.G."/>
            <person name="Martin F."/>
            <person name="Kauserud H."/>
        </authorList>
    </citation>
    <scope>NUCLEOTIDE SEQUENCE</scope>
    <source>
        <strain evidence="1">CBHHK182m</strain>
    </source>
</reference>